<keyword evidence="1" id="KW-0347">Helicase</keyword>
<dbReference type="GO" id="GO:0004386">
    <property type="term" value="F:helicase activity"/>
    <property type="evidence" value="ECO:0007669"/>
    <property type="project" value="UniProtKB-KW"/>
</dbReference>
<gene>
    <name evidence="1" type="ORF">FGIG_12512</name>
</gene>
<comment type="caution">
    <text evidence="1">The sequence shown here is derived from an EMBL/GenBank/DDBJ whole genome shotgun (WGS) entry which is preliminary data.</text>
</comment>
<dbReference type="EMBL" id="SUNJ01012416">
    <property type="protein sequence ID" value="TPP58076.1"/>
    <property type="molecule type" value="Genomic_DNA"/>
</dbReference>
<name>A0A504YC18_FASGI</name>
<dbReference type="OrthoDB" id="10420326at2759"/>
<keyword evidence="2" id="KW-1185">Reference proteome</keyword>
<protein>
    <submittedName>
        <fullName evidence="1">DEAD box ATP dependent RNA helicase</fullName>
    </submittedName>
</protein>
<keyword evidence="1" id="KW-0067">ATP-binding</keyword>
<evidence type="ECO:0000313" key="1">
    <source>
        <dbReference type="EMBL" id="TPP58076.1"/>
    </source>
</evidence>
<sequence>MADLLDELSAHGFEIVKDESGQVLVKLVFMDENDEATGYALVAPEDAKKILSGEAALQNVVDDEGKQVLTLAPVVSEDQDDLNQVNVSFSLPSSALSAVLYAI</sequence>
<accession>A0A504YC18</accession>
<reference evidence="1 2" key="1">
    <citation type="submission" date="2019-04" db="EMBL/GenBank/DDBJ databases">
        <title>Annotation for the trematode Fasciola gigantica.</title>
        <authorList>
            <person name="Choi Y.-J."/>
        </authorList>
    </citation>
    <scope>NUCLEOTIDE SEQUENCE [LARGE SCALE GENOMIC DNA]</scope>
    <source>
        <strain evidence="1">Uganda_cow_1</strain>
    </source>
</reference>
<keyword evidence="1" id="KW-0547">Nucleotide-binding</keyword>
<keyword evidence="1" id="KW-0378">Hydrolase</keyword>
<evidence type="ECO:0000313" key="2">
    <source>
        <dbReference type="Proteomes" id="UP000316759"/>
    </source>
</evidence>
<proteinExistence type="predicted"/>
<dbReference type="AlphaFoldDB" id="A0A504YC18"/>
<organism evidence="1 2">
    <name type="scientific">Fasciola gigantica</name>
    <name type="common">Giant liver fluke</name>
    <dbReference type="NCBI Taxonomy" id="46835"/>
    <lineage>
        <taxon>Eukaryota</taxon>
        <taxon>Metazoa</taxon>
        <taxon>Spiralia</taxon>
        <taxon>Lophotrochozoa</taxon>
        <taxon>Platyhelminthes</taxon>
        <taxon>Trematoda</taxon>
        <taxon>Digenea</taxon>
        <taxon>Plagiorchiida</taxon>
        <taxon>Echinostomata</taxon>
        <taxon>Echinostomatoidea</taxon>
        <taxon>Fasciolidae</taxon>
        <taxon>Fasciola</taxon>
    </lineage>
</organism>
<dbReference type="Proteomes" id="UP000316759">
    <property type="component" value="Unassembled WGS sequence"/>
</dbReference>